<dbReference type="PIRSF" id="PIRSF004491">
    <property type="entry name" value="FAD_Synth"/>
    <property type="match status" value="1"/>
</dbReference>
<keyword evidence="7 15" id="KW-0548">Nucleotidyltransferase</keyword>
<dbReference type="InterPro" id="IPR015864">
    <property type="entry name" value="FAD_synthase"/>
</dbReference>
<comment type="pathway">
    <text evidence="2 15">Cofactor biosynthesis; FAD biosynthesis; FAD from FMN: step 1/1.</text>
</comment>
<evidence type="ECO:0000313" key="17">
    <source>
        <dbReference type="EMBL" id="QIE55227.1"/>
    </source>
</evidence>
<reference evidence="17 18" key="1">
    <citation type="submission" date="2020-02" db="EMBL/GenBank/DDBJ databases">
        <title>complete genome sequence of Rhodobacteraceae bacterium.</title>
        <authorList>
            <person name="Park J."/>
            <person name="Kim Y.-S."/>
            <person name="Kim K.-H."/>
        </authorList>
    </citation>
    <scope>NUCLEOTIDE SEQUENCE [LARGE SCALE GENOMIC DNA]</scope>
    <source>
        <strain evidence="17 18">RR4-56</strain>
    </source>
</reference>
<proteinExistence type="inferred from homology"/>
<dbReference type="InterPro" id="IPR014729">
    <property type="entry name" value="Rossmann-like_a/b/a_fold"/>
</dbReference>
<gene>
    <name evidence="17" type="ORF">G5B40_07030</name>
</gene>
<evidence type="ECO:0000313" key="18">
    <source>
        <dbReference type="Proteomes" id="UP000503336"/>
    </source>
</evidence>
<evidence type="ECO:0000256" key="11">
    <source>
        <dbReference type="ARBA" id="ARBA00022840"/>
    </source>
</evidence>
<dbReference type="Gene3D" id="3.40.50.620">
    <property type="entry name" value="HUPs"/>
    <property type="match status" value="1"/>
</dbReference>
<dbReference type="SUPFAM" id="SSF52374">
    <property type="entry name" value="Nucleotidylyl transferase"/>
    <property type="match status" value="1"/>
</dbReference>
<dbReference type="Proteomes" id="UP000503336">
    <property type="component" value="Chromosome"/>
</dbReference>
<dbReference type="Pfam" id="PF01687">
    <property type="entry name" value="Flavokinase"/>
    <property type="match status" value="1"/>
</dbReference>
<keyword evidence="10 15" id="KW-0274">FAD</keyword>
<comment type="pathway">
    <text evidence="3 15">Cofactor biosynthesis; FMN biosynthesis; FMN from riboflavin (ATP route): step 1/1.</text>
</comment>
<dbReference type="AlphaFoldDB" id="A0A7L5BXH6"/>
<name>A0A7L5BXH6_9RHOB</name>
<dbReference type="EC" id="2.7.1.26" evidence="15"/>
<keyword evidence="11 15" id="KW-0067">ATP-binding</keyword>
<protein>
    <recommendedName>
        <fullName evidence="15">Riboflavin biosynthesis protein</fullName>
    </recommendedName>
    <domain>
        <recommendedName>
            <fullName evidence="15">Riboflavin kinase</fullName>
            <ecNumber evidence="15">2.7.1.26</ecNumber>
        </recommendedName>
        <alternativeName>
            <fullName evidence="15">Flavokinase</fullName>
        </alternativeName>
    </domain>
    <domain>
        <recommendedName>
            <fullName evidence="15">FMN adenylyltransferase</fullName>
            <ecNumber evidence="15">2.7.7.2</ecNumber>
        </recommendedName>
        <alternativeName>
            <fullName evidence="15">FAD pyrophosphorylase</fullName>
        </alternativeName>
        <alternativeName>
            <fullName evidence="15">FAD synthase</fullName>
        </alternativeName>
    </domain>
</protein>
<dbReference type="EMBL" id="CP049056">
    <property type="protein sequence ID" value="QIE55227.1"/>
    <property type="molecule type" value="Genomic_DNA"/>
</dbReference>
<feature type="domain" description="Riboflavin kinase" evidence="16">
    <location>
        <begin position="178"/>
        <end position="305"/>
    </location>
</feature>
<evidence type="ECO:0000256" key="8">
    <source>
        <dbReference type="ARBA" id="ARBA00022741"/>
    </source>
</evidence>
<dbReference type="SMART" id="SM00904">
    <property type="entry name" value="Flavokinase"/>
    <property type="match status" value="1"/>
</dbReference>
<dbReference type="UniPathway" id="UPA00277">
    <property type="reaction ID" value="UER00407"/>
</dbReference>
<dbReference type="CDD" id="cd02064">
    <property type="entry name" value="FAD_synthetase_N"/>
    <property type="match status" value="1"/>
</dbReference>
<dbReference type="InterPro" id="IPR015865">
    <property type="entry name" value="Riboflavin_kinase_bac/euk"/>
</dbReference>
<dbReference type="GO" id="GO:0005524">
    <property type="term" value="F:ATP binding"/>
    <property type="evidence" value="ECO:0007669"/>
    <property type="project" value="UniProtKB-UniRule"/>
</dbReference>
<dbReference type="RefSeq" id="WP_165096793.1">
    <property type="nucleotide sequence ID" value="NZ_CP049056.1"/>
</dbReference>
<dbReference type="PANTHER" id="PTHR22749:SF6">
    <property type="entry name" value="RIBOFLAVIN KINASE"/>
    <property type="match status" value="1"/>
</dbReference>
<evidence type="ECO:0000256" key="3">
    <source>
        <dbReference type="ARBA" id="ARBA00005201"/>
    </source>
</evidence>
<keyword evidence="5 15" id="KW-0288">FMN</keyword>
<dbReference type="Pfam" id="PF06574">
    <property type="entry name" value="FAD_syn"/>
    <property type="match status" value="1"/>
</dbReference>
<keyword evidence="6 15" id="KW-0808">Transferase</keyword>
<dbReference type="FunFam" id="3.40.50.620:FF:000021">
    <property type="entry name" value="Riboflavin biosynthesis protein"/>
    <property type="match status" value="1"/>
</dbReference>
<evidence type="ECO:0000256" key="1">
    <source>
        <dbReference type="ARBA" id="ARBA00002121"/>
    </source>
</evidence>
<keyword evidence="4 15" id="KW-0285">Flavoprotein</keyword>
<evidence type="ECO:0000256" key="12">
    <source>
        <dbReference type="ARBA" id="ARBA00023268"/>
    </source>
</evidence>
<keyword evidence="18" id="KW-1185">Reference proteome</keyword>
<dbReference type="GO" id="GO:0008531">
    <property type="term" value="F:riboflavin kinase activity"/>
    <property type="evidence" value="ECO:0007669"/>
    <property type="project" value="UniProtKB-UniRule"/>
</dbReference>
<dbReference type="InterPro" id="IPR023468">
    <property type="entry name" value="Riboflavin_kinase"/>
</dbReference>
<evidence type="ECO:0000256" key="4">
    <source>
        <dbReference type="ARBA" id="ARBA00022630"/>
    </source>
</evidence>
<evidence type="ECO:0000256" key="10">
    <source>
        <dbReference type="ARBA" id="ARBA00022827"/>
    </source>
</evidence>
<dbReference type="GO" id="GO:0009398">
    <property type="term" value="P:FMN biosynthetic process"/>
    <property type="evidence" value="ECO:0007669"/>
    <property type="project" value="UniProtKB-UniRule"/>
</dbReference>
<organism evidence="17 18">
    <name type="scientific">Pikeienuella piscinae</name>
    <dbReference type="NCBI Taxonomy" id="2748098"/>
    <lineage>
        <taxon>Bacteria</taxon>
        <taxon>Pseudomonadati</taxon>
        <taxon>Pseudomonadota</taxon>
        <taxon>Alphaproteobacteria</taxon>
        <taxon>Rhodobacterales</taxon>
        <taxon>Paracoccaceae</taxon>
        <taxon>Pikeienuella</taxon>
    </lineage>
</organism>
<dbReference type="Gene3D" id="2.40.30.30">
    <property type="entry name" value="Riboflavin kinase-like"/>
    <property type="match status" value="1"/>
</dbReference>
<dbReference type="UniPathway" id="UPA00276">
    <property type="reaction ID" value="UER00406"/>
</dbReference>
<dbReference type="GO" id="GO:0006747">
    <property type="term" value="P:FAD biosynthetic process"/>
    <property type="evidence" value="ECO:0007669"/>
    <property type="project" value="UniProtKB-UniRule"/>
</dbReference>
<evidence type="ECO:0000256" key="13">
    <source>
        <dbReference type="ARBA" id="ARBA00047880"/>
    </source>
</evidence>
<dbReference type="PANTHER" id="PTHR22749">
    <property type="entry name" value="RIBOFLAVIN KINASE/FMN ADENYLYLTRANSFERASE"/>
    <property type="match status" value="1"/>
</dbReference>
<dbReference type="EC" id="2.7.7.2" evidence="15"/>
<dbReference type="InterPro" id="IPR023465">
    <property type="entry name" value="Riboflavin_kinase_dom_sf"/>
</dbReference>
<comment type="function">
    <text evidence="1">Catalyzes the phosphorylation of riboflavin to FMN followed by the adenylation of FMN to FAD.</text>
</comment>
<evidence type="ECO:0000256" key="15">
    <source>
        <dbReference type="PIRNR" id="PIRNR004491"/>
    </source>
</evidence>
<comment type="catalytic activity">
    <reaction evidence="13 15">
        <text>riboflavin + ATP = FMN + ADP + H(+)</text>
        <dbReference type="Rhea" id="RHEA:14357"/>
        <dbReference type="ChEBI" id="CHEBI:15378"/>
        <dbReference type="ChEBI" id="CHEBI:30616"/>
        <dbReference type="ChEBI" id="CHEBI:57986"/>
        <dbReference type="ChEBI" id="CHEBI:58210"/>
        <dbReference type="ChEBI" id="CHEBI:456216"/>
        <dbReference type="EC" id="2.7.1.26"/>
    </reaction>
</comment>
<evidence type="ECO:0000256" key="14">
    <source>
        <dbReference type="ARBA" id="ARBA00049494"/>
    </source>
</evidence>
<evidence type="ECO:0000256" key="2">
    <source>
        <dbReference type="ARBA" id="ARBA00004726"/>
    </source>
</evidence>
<dbReference type="NCBIfam" id="TIGR00083">
    <property type="entry name" value="ribF"/>
    <property type="match status" value="1"/>
</dbReference>
<dbReference type="SUPFAM" id="SSF82114">
    <property type="entry name" value="Riboflavin kinase-like"/>
    <property type="match status" value="1"/>
</dbReference>
<evidence type="ECO:0000256" key="9">
    <source>
        <dbReference type="ARBA" id="ARBA00022777"/>
    </source>
</evidence>
<keyword evidence="9 15" id="KW-0418">Kinase</keyword>
<evidence type="ECO:0000256" key="6">
    <source>
        <dbReference type="ARBA" id="ARBA00022679"/>
    </source>
</evidence>
<comment type="catalytic activity">
    <reaction evidence="14 15">
        <text>FMN + ATP + H(+) = FAD + diphosphate</text>
        <dbReference type="Rhea" id="RHEA:17237"/>
        <dbReference type="ChEBI" id="CHEBI:15378"/>
        <dbReference type="ChEBI" id="CHEBI:30616"/>
        <dbReference type="ChEBI" id="CHEBI:33019"/>
        <dbReference type="ChEBI" id="CHEBI:57692"/>
        <dbReference type="ChEBI" id="CHEBI:58210"/>
        <dbReference type="EC" id="2.7.7.2"/>
    </reaction>
</comment>
<comment type="similarity">
    <text evidence="15">Belongs to the ribF family.</text>
</comment>
<sequence>MRIIEGLESVRAEDRGASAAIGNFDGVHRGHQAVLDLARGRGPLGVVTFEPHPREVFQPDAPPFRLMRLGARADRLAALGVERLFVIRFDRDFARLGAEAFCADVLAGKLGLSHVVVGADFRFGAKRAGDAAVLREAGARLGFDVTVAELLAAHGEEVSSTAIRLALSEGRVEDATRMLGHLHRIEGEVEHGAKRGRELGYPTINQSLDGLMTPRFGVYAARVEVKDGPHKGAYDGVASLGVRPMFGENRPNLETYLFDFSGDLYGARVSTGLVSWRRPELKFEGTDALIAAMKRDEADARRLLAAQEAS</sequence>
<keyword evidence="12" id="KW-0511">Multifunctional enzyme</keyword>
<evidence type="ECO:0000256" key="7">
    <source>
        <dbReference type="ARBA" id="ARBA00022695"/>
    </source>
</evidence>
<accession>A0A7L5BXH6</accession>
<dbReference type="GO" id="GO:0003919">
    <property type="term" value="F:FMN adenylyltransferase activity"/>
    <property type="evidence" value="ECO:0007669"/>
    <property type="project" value="UniProtKB-UniRule"/>
</dbReference>
<evidence type="ECO:0000259" key="16">
    <source>
        <dbReference type="SMART" id="SM00904"/>
    </source>
</evidence>
<dbReference type="InterPro" id="IPR002606">
    <property type="entry name" value="Riboflavin_kinase_bac"/>
</dbReference>
<keyword evidence="8 15" id="KW-0547">Nucleotide-binding</keyword>
<dbReference type="KEGG" id="hdh:G5B40_07030"/>
<dbReference type="GO" id="GO:0009231">
    <property type="term" value="P:riboflavin biosynthetic process"/>
    <property type="evidence" value="ECO:0007669"/>
    <property type="project" value="InterPro"/>
</dbReference>
<evidence type="ECO:0000256" key="5">
    <source>
        <dbReference type="ARBA" id="ARBA00022643"/>
    </source>
</evidence>
<dbReference type="NCBIfam" id="NF004160">
    <property type="entry name" value="PRK05627.1-3"/>
    <property type="match status" value="1"/>
</dbReference>